<feature type="compositionally biased region" description="Low complexity" evidence="1">
    <location>
        <begin position="160"/>
        <end position="169"/>
    </location>
</feature>
<feature type="region of interest" description="Disordered" evidence="1">
    <location>
        <begin position="218"/>
        <end position="247"/>
    </location>
</feature>
<evidence type="ECO:0000313" key="3">
    <source>
        <dbReference type="Proteomes" id="UP000664940"/>
    </source>
</evidence>
<proteinExistence type="predicted"/>
<feature type="compositionally biased region" description="Low complexity" evidence="1">
    <location>
        <begin position="124"/>
        <end position="135"/>
    </location>
</feature>
<feature type="region of interest" description="Disordered" evidence="1">
    <location>
        <begin position="110"/>
        <end position="182"/>
    </location>
</feature>
<accession>A0A834DMA5</accession>
<dbReference type="EMBL" id="JABVXQ010000011">
    <property type="protein sequence ID" value="KAF6086286.1"/>
    <property type="molecule type" value="Genomic_DNA"/>
</dbReference>
<protein>
    <submittedName>
        <fullName evidence="2">Uncharacterized protein</fullName>
    </submittedName>
</protein>
<dbReference type="Proteomes" id="UP000664940">
    <property type="component" value="Unassembled WGS sequence"/>
</dbReference>
<reference evidence="2 3" key="1">
    <citation type="journal article" date="2020" name="Nature">
        <title>Six reference-quality genomes reveal evolution of bat adaptations.</title>
        <authorList>
            <person name="Jebb D."/>
            <person name="Huang Z."/>
            <person name="Pippel M."/>
            <person name="Hughes G.M."/>
            <person name="Lavrichenko K."/>
            <person name="Devanna P."/>
            <person name="Winkler S."/>
            <person name="Jermiin L.S."/>
            <person name="Skirmuntt E.C."/>
            <person name="Katzourakis A."/>
            <person name="Burkitt-Gray L."/>
            <person name="Ray D.A."/>
            <person name="Sullivan K.A.M."/>
            <person name="Roscito J.G."/>
            <person name="Kirilenko B.M."/>
            <person name="Davalos L.M."/>
            <person name="Corthals A.P."/>
            <person name="Power M.L."/>
            <person name="Jones G."/>
            <person name="Ransome R.D."/>
            <person name="Dechmann D.K.N."/>
            <person name="Locatelli A.G."/>
            <person name="Puechmaille S.J."/>
            <person name="Fedrigo O."/>
            <person name="Jarvis E.D."/>
            <person name="Hiller M."/>
            <person name="Vernes S.C."/>
            <person name="Myers E.W."/>
            <person name="Teeling E.C."/>
        </authorList>
    </citation>
    <scope>NUCLEOTIDE SEQUENCE [LARGE SCALE GENOMIC DNA]</scope>
    <source>
        <strain evidence="2">Bat1K_MPI-CBG_1</strain>
    </source>
</reference>
<evidence type="ECO:0000313" key="2">
    <source>
        <dbReference type="EMBL" id="KAF6086286.1"/>
    </source>
</evidence>
<sequence>MGEGRSKCALSKNKAAVATALYPLKGSVFPTNYQRPPRGPRWDLGSPPHFSPPPPTSAVGWEPGTGDGVPAAHLKHHLREIARENERHRLHRLGAAPDPESTASPALHAFSSSHIRGGGGRGLARGAAAARRGLAPPTPADREGRSRRRAPGGGGGAAGRAGLAGSPSSDRGEGRRQLRHLQFAGWRPVVPRGEGEGRRTQTATGIVSAAAFLLRRSSAGAKTGLRPLPRSGGGCLRSPGRGMGKET</sequence>
<name>A0A834DMA5_9CHIR</name>
<feature type="region of interest" description="Disordered" evidence="1">
    <location>
        <begin position="27"/>
        <end position="71"/>
    </location>
</feature>
<gene>
    <name evidence="2" type="ORF">HJG60_008478</name>
</gene>
<evidence type="ECO:0000256" key="1">
    <source>
        <dbReference type="SAM" id="MobiDB-lite"/>
    </source>
</evidence>
<organism evidence="2 3">
    <name type="scientific">Phyllostomus discolor</name>
    <name type="common">pale spear-nosed bat</name>
    <dbReference type="NCBI Taxonomy" id="89673"/>
    <lineage>
        <taxon>Eukaryota</taxon>
        <taxon>Metazoa</taxon>
        <taxon>Chordata</taxon>
        <taxon>Craniata</taxon>
        <taxon>Vertebrata</taxon>
        <taxon>Euteleostomi</taxon>
        <taxon>Mammalia</taxon>
        <taxon>Eutheria</taxon>
        <taxon>Laurasiatheria</taxon>
        <taxon>Chiroptera</taxon>
        <taxon>Yangochiroptera</taxon>
        <taxon>Phyllostomidae</taxon>
        <taxon>Phyllostominae</taxon>
        <taxon>Phyllostomus</taxon>
    </lineage>
</organism>
<dbReference type="AlphaFoldDB" id="A0A834DMA5"/>
<comment type="caution">
    <text evidence="2">The sequence shown here is derived from an EMBL/GenBank/DDBJ whole genome shotgun (WGS) entry which is preliminary data.</text>
</comment>